<keyword evidence="3" id="KW-1185">Reference proteome</keyword>
<dbReference type="CDD" id="cd05403">
    <property type="entry name" value="NT_KNTase_like"/>
    <property type="match status" value="1"/>
</dbReference>
<dbReference type="AlphaFoldDB" id="A0A0B5FEP2"/>
<organism evidence="2 3">
    <name type="scientific">Geoalkalibacter subterraneus</name>
    <dbReference type="NCBI Taxonomy" id="483547"/>
    <lineage>
        <taxon>Bacteria</taxon>
        <taxon>Pseudomonadati</taxon>
        <taxon>Thermodesulfobacteriota</taxon>
        <taxon>Desulfuromonadia</taxon>
        <taxon>Desulfuromonadales</taxon>
        <taxon>Geoalkalibacteraceae</taxon>
        <taxon>Geoalkalibacter</taxon>
    </lineage>
</organism>
<dbReference type="SUPFAM" id="SSF81301">
    <property type="entry name" value="Nucleotidyltransferase"/>
    <property type="match status" value="1"/>
</dbReference>
<dbReference type="InterPro" id="IPR043519">
    <property type="entry name" value="NT_sf"/>
</dbReference>
<dbReference type="InterPro" id="IPR052548">
    <property type="entry name" value="Type_VII_TA_antitoxin"/>
</dbReference>
<proteinExistence type="predicted"/>
<evidence type="ECO:0000313" key="3">
    <source>
        <dbReference type="Proteomes" id="UP000035036"/>
    </source>
</evidence>
<dbReference type="PANTHER" id="PTHR33933">
    <property type="entry name" value="NUCLEOTIDYLTRANSFERASE"/>
    <property type="match status" value="1"/>
</dbReference>
<reference evidence="2 3" key="1">
    <citation type="journal article" date="2015" name="Genome Announc.">
        <title>Genomes of Geoalkalibacter ferrihydriticus Z-0531T and Geoalkalibacter subterraneus Red1T, Two Haloalkaliphilic Metal-Reducing Deltaproteobacteria.</title>
        <authorList>
            <person name="Badalamenti J.P."/>
            <person name="Krajmalnik-Brown R."/>
            <person name="Torres C.I."/>
            <person name="Bond D.R."/>
        </authorList>
    </citation>
    <scope>NUCLEOTIDE SEQUENCE [LARGE SCALE GENOMIC DNA]</scope>
    <source>
        <strain evidence="2 3">Red1</strain>
    </source>
</reference>
<dbReference type="Gene3D" id="3.30.460.10">
    <property type="entry name" value="Beta Polymerase, domain 2"/>
    <property type="match status" value="1"/>
</dbReference>
<dbReference type="InterPro" id="IPR041633">
    <property type="entry name" value="Polbeta"/>
</dbReference>
<dbReference type="Pfam" id="PF18765">
    <property type="entry name" value="Polbeta"/>
    <property type="match status" value="1"/>
</dbReference>
<protein>
    <submittedName>
        <fullName evidence="2">DNA polymerase subunit beta</fullName>
    </submittedName>
</protein>
<sequence length="113" mass="12849">MLTDALTEQLVEKLKNADPYKIILFGSHAYGNPGPESDIDLLVVTEDDYLPANFAEKNAIYLRVANTIIDIEKKIPVDLIVHTKAMHRKFVEMQSMFSRKITSEGKVLYEKAH</sequence>
<dbReference type="RefSeq" id="WP_040200265.1">
    <property type="nucleotide sequence ID" value="NZ_CP010311.1"/>
</dbReference>
<accession>A0A0B5FEP2</accession>
<dbReference type="STRING" id="483547.GSUB_08490"/>
<dbReference type="EMBL" id="CP010311">
    <property type="protein sequence ID" value="AJF06582.1"/>
    <property type="molecule type" value="Genomic_DNA"/>
</dbReference>
<dbReference type="OrthoDB" id="5419730at2"/>
<evidence type="ECO:0000313" key="2">
    <source>
        <dbReference type="EMBL" id="AJF06582.1"/>
    </source>
</evidence>
<dbReference type="KEGG" id="gsb:GSUB_08490"/>
<feature type="domain" description="Polymerase beta nucleotidyltransferase" evidence="1">
    <location>
        <begin position="8"/>
        <end position="111"/>
    </location>
</feature>
<gene>
    <name evidence="2" type="ORF">GSUB_08490</name>
</gene>
<evidence type="ECO:0000259" key="1">
    <source>
        <dbReference type="Pfam" id="PF18765"/>
    </source>
</evidence>
<dbReference type="Proteomes" id="UP000035036">
    <property type="component" value="Chromosome"/>
</dbReference>
<dbReference type="HOGENOM" id="CLU_130257_9_5_7"/>
<name>A0A0B5FEP2_9BACT</name>
<dbReference type="PANTHER" id="PTHR33933:SF1">
    <property type="entry name" value="PROTEIN ADENYLYLTRANSFERASE MNTA-RELATED"/>
    <property type="match status" value="1"/>
</dbReference>